<evidence type="ECO:0000313" key="2">
    <source>
        <dbReference type="EMBL" id="PSN83903.1"/>
    </source>
</evidence>
<proteinExistence type="predicted"/>
<reference evidence="2 3" key="1">
    <citation type="submission" date="2017-04" db="EMBL/GenBank/DDBJ databases">
        <title>Novel microbial lineages endemic to geothermal iron-oxide mats fill important gaps in the evolutionary history of Archaea.</title>
        <authorList>
            <person name="Jay Z.J."/>
            <person name="Beam J.P."/>
            <person name="Dlakic M."/>
            <person name="Rusch D.B."/>
            <person name="Kozubal M.A."/>
            <person name="Inskeep W.P."/>
        </authorList>
    </citation>
    <scope>NUCLEOTIDE SEQUENCE [LARGE SCALE GENOMIC DNA]</scope>
    <source>
        <strain evidence="2">OSP_D</strain>
    </source>
</reference>
<comment type="caution">
    <text evidence="2">The sequence shown here is derived from an EMBL/GenBank/DDBJ whole genome shotgun (WGS) entry which is preliminary data.</text>
</comment>
<dbReference type="Gene3D" id="3.40.50.1820">
    <property type="entry name" value="alpha/beta hydrolase"/>
    <property type="match status" value="2"/>
</dbReference>
<dbReference type="AlphaFoldDB" id="A0A2R6AC62"/>
<evidence type="ECO:0000313" key="3">
    <source>
        <dbReference type="Proteomes" id="UP000240880"/>
    </source>
</evidence>
<dbReference type="InterPro" id="IPR029058">
    <property type="entry name" value="AB_hydrolase_fold"/>
</dbReference>
<dbReference type="Pfam" id="PF00561">
    <property type="entry name" value="Abhydrolase_1"/>
    <property type="match status" value="2"/>
</dbReference>
<name>A0A2R6AC62_9ARCH</name>
<dbReference type="InterPro" id="IPR000073">
    <property type="entry name" value="AB_hydrolase_1"/>
</dbReference>
<feature type="domain" description="AB hydrolase-1" evidence="1">
    <location>
        <begin position="130"/>
        <end position="176"/>
    </location>
</feature>
<feature type="domain" description="AB hydrolase-1" evidence="1">
    <location>
        <begin position="25"/>
        <end position="119"/>
    </location>
</feature>
<protein>
    <recommendedName>
        <fullName evidence="1">AB hydrolase-1 domain-containing protein</fullName>
    </recommendedName>
</protein>
<evidence type="ECO:0000259" key="1">
    <source>
        <dbReference type="Pfam" id="PF00561"/>
    </source>
</evidence>
<organism evidence="2 3">
    <name type="scientific">Candidatus Marsarchaeota G1 archaeon OSP_D</name>
    <dbReference type="NCBI Taxonomy" id="1978155"/>
    <lineage>
        <taxon>Archaea</taxon>
        <taxon>Candidatus Marsarchaeota</taxon>
        <taxon>Candidatus Marsarchaeota group 1</taxon>
    </lineage>
</organism>
<dbReference type="Proteomes" id="UP000240880">
    <property type="component" value="Unassembled WGS sequence"/>
</dbReference>
<dbReference type="PANTHER" id="PTHR46438:SF11">
    <property type="entry name" value="LIPASE-RELATED"/>
    <property type="match status" value="1"/>
</dbReference>
<dbReference type="SUPFAM" id="SSF53474">
    <property type="entry name" value="alpha/beta-Hydrolases"/>
    <property type="match status" value="1"/>
</dbReference>
<sequence length="193" mass="21556">MNYDNTRIELSNLVLECRIEGTSEPALVLLHGLSAHSGSWRKNFPVFAKQRKVIAPSFPRFEVSPQKLAQIYAQITEELLDSLRVRSAILVGNSLGGMVAMLYALKRPNCVCAVVLENSAGVEIAESFSKTNIPTLIIWGKKDHIIPVDTAYVFKTKIANSELVIFEDAAHVPHWEVPSRFNESVLRFTSEKC</sequence>
<dbReference type="EMBL" id="NEXC01000012">
    <property type="protein sequence ID" value="PSN83903.1"/>
    <property type="molecule type" value="Genomic_DNA"/>
</dbReference>
<gene>
    <name evidence="2" type="ORF">B9Q01_03040</name>
</gene>
<dbReference type="PANTHER" id="PTHR46438">
    <property type="entry name" value="ALPHA/BETA-HYDROLASES SUPERFAMILY PROTEIN"/>
    <property type="match status" value="1"/>
</dbReference>
<accession>A0A2R6AC62</accession>